<organism evidence="2 3">
    <name type="scientific">Carex littledalei</name>
    <dbReference type="NCBI Taxonomy" id="544730"/>
    <lineage>
        <taxon>Eukaryota</taxon>
        <taxon>Viridiplantae</taxon>
        <taxon>Streptophyta</taxon>
        <taxon>Embryophyta</taxon>
        <taxon>Tracheophyta</taxon>
        <taxon>Spermatophyta</taxon>
        <taxon>Magnoliopsida</taxon>
        <taxon>Liliopsida</taxon>
        <taxon>Poales</taxon>
        <taxon>Cyperaceae</taxon>
        <taxon>Cyperoideae</taxon>
        <taxon>Cariceae</taxon>
        <taxon>Carex</taxon>
        <taxon>Carex subgen. Euthyceras</taxon>
    </lineage>
</organism>
<feature type="domain" description="VQ" evidence="1">
    <location>
        <begin position="27"/>
        <end position="53"/>
    </location>
</feature>
<evidence type="ECO:0000259" key="1">
    <source>
        <dbReference type="Pfam" id="PF05678"/>
    </source>
</evidence>
<dbReference type="AlphaFoldDB" id="A0A833VED6"/>
<accession>A0A833VED6</accession>
<dbReference type="Proteomes" id="UP000623129">
    <property type="component" value="Unassembled WGS sequence"/>
</dbReference>
<evidence type="ECO:0000313" key="3">
    <source>
        <dbReference type="Proteomes" id="UP000623129"/>
    </source>
</evidence>
<evidence type="ECO:0000313" key="2">
    <source>
        <dbReference type="EMBL" id="KAF3322635.1"/>
    </source>
</evidence>
<gene>
    <name evidence="2" type="ORF">FCM35_KLT12624</name>
</gene>
<name>A0A833VED6_9POAL</name>
<proteinExistence type="predicted"/>
<dbReference type="Pfam" id="PF05678">
    <property type="entry name" value="VQ"/>
    <property type="match status" value="1"/>
</dbReference>
<sequence length="144" mass="15948">MEFLSVKQKSPKCSKTNKKKPLKIVYISNPVKFTASPDQFRAVVQQLTGRHSTVVDESGAYDDVTDFSTVKETGDGSMITAKSEIEHPKSMLDRCHDRASGSSYGDFEAVLEMFEEKTAPELFVSYDSTLFDTYADSGLGLSKL</sequence>
<dbReference type="OrthoDB" id="665788at2759"/>
<dbReference type="PANTHER" id="PTHR33624:SF17">
    <property type="entry name" value="OS07G0687400 PROTEIN"/>
    <property type="match status" value="1"/>
</dbReference>
<dbReference type="InterPro" id="IPR008889">
    <property type="entry name" value="VQ"/>
</dbReference>
<dbReference type="InterPro" id="IPR039335">
    <property type="entry name" value="SIB1/2"/>
</dbReference>
<dbReference type="EMBL" id="SWLB01000024">
    <property type="protein sequence ID" value="KAF3322635.1"/>
    <property type="molecule type" value="Genomic_DNA"/>
</dbReference>
<dbReference type="PANTHER" id="PTHR33624">
    <property type="entry name" value="SIGMA FACTOR BINDING PROTEIN 1, CHLOROPLASTIC"/>
    <property type="match status" value="1"/>
</dbReference>
<protein>
    <submittedName>
        <fullName evidence="2">Sigma factor binding protein 1</fullName>
    </submittedName>
</protein>
<keyword evidence="3" id="KW-1185">Reference proteome</keyword>
<reference evidence="2" key="1">
    <citation type="submission" date="2020-01" db="EMBL/GenBank/DDBJ databases">
        <title>Genome sequence of Kobresia littledalei, the first chromosome-level genome in the family Cyperaceae.</title>
        <authorList>
            <person name="Qu G."/>
        </authorList>
    </citation>
    <scope>NUCLEOTIDE SEQUENCE</scope>
    <source>
        <strain evidence="2">C.B.Clarke</strain>
        <tissue evidence="2">Leaf</tissue>
    </source>
</reference>
<comment type="caution">
    <text evidence="2">The sequence shown here is derived from an EMBL/GenBank/DDBJ whole genome shotgun (WGS) entry which is preliminary data.</text>
</comment>